<dbReference type="GO" id="GO:0003995">
    <property type="term" value="F:acyl-CoA dehydrogenase activity"/>
    <property type="evidence" value="ECO:0007669"/>
    <property type="project" value="TreeGrafter"/>
</dbReference>
<comment type="cofactor">
    <cofactor evidence="1">
        <name>FAD</name>
        <dbReference type="ChEBI" id="CHEBI:57692"/>
    </cofactor>
</comment>
<dbReference type="InterPro" id="IPR046373">
    <property type="entry name" value="Acyl-CoA_Oxase/DH_mid-dom_sf"/>
</dbReference>
<keyword evidence="3" id="KW-0285">Flavoprotein</keyword>
<dbReference type="OrthoDB" id="7328575at2"/>
<dbReference type="Gene3D" id="1.20.140.10">
    <property type="entry name" value="Butyryl-CoA Dehydrogenase, subunit A, domain 3"/>
    <property type="match status" value="1"/>
</dbReference>
<protein>
    <submittedName>
        <fullName evidence="8">Acyl-CoA dehydrogenase</fullName>
    </submittedName>
</protein>
<organism evidence="8 9">
    <name type="scientific">Altererythrobacter xiamenensis</name>
    <dbReference type="NCBI Taxonomy" id="1316679"/>
    <lineage>
        <taxon>Bacteria</taxon>
        <taxon>Pseudomonadati</taxon>
        <taxon>Pseudomonadota</taxon>
        <taxon>Alphaproteobacteria</taxon>
        <taxon>Sphingomonadales</taxon>
        <taxon>Erythrobacteraceae</taxon>
        <taxon>Altererythrobacter</taxon>
    </lineage>
</organism>
<dbReference type="InterPro" id="IPR009075">
    <property type="entry name" value="AcylCo_DH/oxidase_C"/>
</dbReference>
<dbReference type="InterPro" id="IPR013786">
    <property type="entry name" value="AcylCoA_DH/ox_N"/>
</dbReference>
<evidence type="ECO:0000313" key="8">
    <source>
        <dbReference type="EMBL" id="SMQ64444.1"/>
    </source>
</evidence>
<dbReference type="CDD" id="cd00567">
    <property type="entry name" value="ACAD"/>
    <property type="match status" value="1"/>
</dbReference>
<comment type="similarity">
    <text evidence="2">Belongs to the acyl-CoA dehydrogenase family.</text>
</comment>
<dbReference type="PANTHER" id="PTHR43884">
    <property type="entry name" value="ACYL-COA DEHYDROGENASE"/>
    <property type="match status" value="1"/>
</dbReference>
<evidence type="ECO:0000313" key="9">
    <source>
        <dbReference type="Proteomes" id="UP000194420"/>
    </source>
</evidence>
<dbReference type="Gene3D" id="2.40.110.10">
    <property type="entry name" value="Butyryl-CoA Dehydrogenase, subunit A, domain 2"/>
    <property type="match status" value="1"/>
</dbReference>
<dbReference type="InterPro" id="IPR009100">
    <property type="entry name" value="AcylCoA_DH/oxidase_NM_dom_sf"/>
</dbReference>
<dbReference type="Proteomes" id="UP000194420">
    <property type="component" value="Unassembled WGS sequence"/>
</dbReference>
<dbReference type="InterPro" id="IPR037069">
    <property type="entry name" value="AcylCoA_DH/ox_N_sf"/>
</dbReference>
<evidence type="ECO:0000256" key="3">
    <source>
        <dbReference type="ARBA" id="ARBA00022630"/>
    </source>
</evidence>
<keyword evidence="4" id="KW-0274">FAD</keyword>
<dbReference type="PANTHER" id="PTHR43884:SF20">
    <property type="entry name" value="ACYL-COA DEHYDROGENASE FADE28"/>
    <property type="match status" value="1"/>
</dbReference>
<accession>A0A1Y6EP55</accession>
<keyword evidence="9" id="KW-1185">Reference proteome</keyword>
<dbReference type="InterPro" id="IPR036250">
    <property type="entry name" value="AcylCo_DH-like_C"/>
</dbReference>
<evidence type="ECO:0000256" key="2">
    <source>
        <dbReference type="ARBA" id="ARBA00009347"/>
    </source>
</evidence>
<evidence type="ECO:0000256" key="5">
    <source>
        <dbReference type="ARBA" id="ARBA00023002"/>
    </source>
</evidence>
<dbReference type="SUPFAM" id="SSF56645">
    <property type="entry name" value="Acyl-CoA dehydrogenase NM domain-like"/>
    <property type="match status" value="1"/>
</dbReference>
<evidence type="ECO:0000259" key="6">
    <source>
        <dbReference type="Pfam" id="PF00441"/>
    </source>
</evidence>
<dbReference type="Gene3D" id="1.10.540.10">
    <property type="entry name" value="Acyl-CoA dehydrogenase/oxidase, N-terminal domain"/>
    <property type="match status" value="1"/>
</dbReference>
<dbReference type="Pfam" id="PF00441">
    <property type="entry name" value="Acyl-CoA_dh_1"/>
    <property type="match status" value="1"/>
</dbReference>
<evidence type="ECO:0000256" key="4">
    <source>
        <dbReference type="ARBA" id="ARBA00022827"/>
    </source>
</evidence>
<proteinExistence type="inferred from homology"/>
<sequence>MDLKLDEQQELLKQSLDRYLEKTLPFDVRREHTSGDDSVTFWKILESELGIAAAGIEERSGGFGGGSESEMIISAALGRALAVTPYIACHVLSATVLDELGQTELAQRIAGGELFVTTAIEEPQTRGDVALTRMRAERAGASWRLTGTKLVVDFAAQAELILLPAKVDGGEFALFAVDPATLGASLKPYSLIDDTPSADVVCDGLELPEDACIATGEKVLSALEKAVARALAAVCAEASGIASVMVADTVEYSKEREQFGVPISSFQALQHRMVDMWSKAQEIEAASLLASLKVDDPTAISAAKATVGDALRLIGQEAVQLHGAMGLTEELRVGHYFKRATVIENRLGTAADHVERYRMLRQVG</sequence>
<feature type="domain" description="Acyl-CoA dehydrogenase/oxidase N-terminal" evidence="7">
    <location>
        <begin position="7"/>
        <end position="108"/>
    </location>
</feature>
<dbReference type="Pfam" id="PF02771">
    <property type="entry name" value="Acyl-CoA_dh_N"/>
    <property type="match status" value="1"/>
</dbReference>
<evidence type="ECO:0000259" key="7">
    <source>
        <dbReference type="Pfam" id="PF02771"/>
    </source>
</evidence>
<reference evidence="9" key="1">
    <citation type="submission" date="2017-04" db="EMBL/GenBank/DDBJ databases">
        <authorList>
            <person name="Varghese N."/>
            <person name="Submissions S."/>
        </authorList>
    </citation>
    <scope>NUCLEOTIDE SEQUENCE [LARGE SCALE GENOMIC DNA]</scope>
</reference>
<evidence type="ECO:0000256" key="1">
    <source>
        <dbReference type="ARBA" id="ARBA00001974"/>
    </source>
</evidence>
<dbReference type="GO" id="GO:0050660">
    <property type="term" value="F:flavin adenine dinucleotide binding"/>
    <property type="evidence" value="ECO:0007669"/>
    <property type="project" value="InterPro"/>
</dbReference>
<dbReference type="RefSeq" id="WP_086436868.1">
    <property type="nucleotide sequence ID" value="NZ_FXWG01000001.1"/>
</dbReference>
<keyword evidence="5" id="KW-0560">Oxidoreductase</keyword>
<dbReference type="EMBL" id="FXWG01000001">
    <property type="protein sequence ID" value="SMQ64444.1"/>
    <property type="molecule type" value="Genomic_DNA"/>
</dbReference>
<feature type="domain" description="Acyl-CoA dehydrogenase/oxidase C-terminal" evidence="6">
    <location>
        <begin position="232"/>
        <end position="349"/>
    </location>
</feature>
<gene>
    <name evidence="8" type="ORF">SAMN06297468_1017</name>
</gene>
<name>A0A1Y6EP55_9SPHN</name>
<dbReference type="AlphaFoldDB" id="A0A1Y6EP55"/>
<dbReference type="SUPFAM" id="SSF47203">
    <property type="entry name" value="Acyl-CoA dehydrogenase C-terminal domain-like"/>
    <property type="match status" value="1"/>
</dbReference>